<dbReference type="PANTHER" id="PTHR39662">
    <property type="entry name" value="DUF354 DOMAIN-CONTAINING PROTEIN-RELATED"/>
    <property type="match status" value="1"/>
</dbReference>
<name>A0A3B1ATI9_9ZZZZ</name>
<protein>
    <recommendedName>
        <fullName evidence="2">DUF354 domain-containing protein</fullName>
    </recommendedName>
</protein>
<reference evidence="1" key="1">
    <citation type="submission" date="2018-06" db="EMBL/GenBank/DDBJ databases">
        <authorList>
            <person name="Zhirakovskaya E."/>
        </authorList>
    </citation>
    <scope>NUCLEOTIDE SEQUENCE</scope>
</reference>
<dbReference type="EMBL" id="UOFX01000047">
    <property type="protein sequence ID" value="VAX09306.1"/>
    <property type="molecule type" value="Genomic_DNA"/>
</dbReference>
<evidence type="ECO:0000313" key="1">
    <source>
        <dbReference type="EMBL" id="VAX09306.1"/>
    </source>
</evidence>
<gene>
    <name evidence="1" type="ORF">MNBD_GAMMA26-2</name>
</gene>
<sequence length="354" mass="39609">MRILIDIGHPAHVHFFHQPIKQLQADGHQVIITSRDKEFALELLDGLGLEHHSLSALGKGGMLDLAKELVCRDLALLKVVRKTKPDMMAAIGGVFIAHVGRLTGVPSLVFYDTENATMQNAITYPLASAVIVPNCYHGWLPKKRHLRYSGYHELSYLHPDYFTPNRETAIVNGLNREGNTFFLRLVSWQANHDVGENGWSEALLEKLINKLKPLGKILISSEAPLSPTMKPYRYQGDINQVHHVMAFSALFIGESATMSSECAVLGVPAIYAAETGRGYTTEQEQKFGLVKNLHTIEWSLLEATIDEQLAQPASHWPQARQQLLDETIDVARFVTQCITTFPEPLQHYQANLES</sequence>
<dbReference type="AlphaFoldDB" id="A0A3B1ATI9"/>
<accession>A0A3B1ATI9</accession>
<proteinExistence type="predicted"/>
<dbReference type="PIRSF" id="PIRSF005357">
    <property type="entry name" value="UCP005357"/>
    <property type="match status" value="1"/>
</dbReference>
<dbReference type="SUPFAM" id="SSF53756">
    <property type="entry name" value="UDP-Glycosyltransferase/glycogen phosphorylase"/>
    <property type="match status" value="1"/>
</dbReference>
<organism evidence="1">
    <name type="scientific">hydrothermal vent metagenome</name>
    <dbReference type="NCBI Taxonomy" id="652676"/>
    <lineage>
        <taxon>unclassified sequences</taxon>
        <taxon>metagenomes</taxon>
        <taxon>ecological metagenomes</taxon>
    </lineage>
</organism>
<evidence type="ECO:0008006" key="2">
    <source>
        <dbReference type="Google" id="ProtNLM"/>
    </source>
</evidence>
<dbReference type="PANTHER" id="PTHR39662:SF1">
    <property type="entry name" value="DUF354 DOMAIN-CONTAINING PROTEIN"/>
    <property type="match status" value="1"/>
</dbReference>
<dbReference type="Pfam" id="PF04007">
    <property type="entry name" value="DUF354"/>
    <property type="match status" value="1"/>
</dbReference>
<dbReference type="InterPro" id="IPR007152">
    <property type="entry name" value="DUF354"/>
</dbReference>